<dbReference type="EC" id="3.1.26.4" evidence="2"/>
<gene>
    <name evidence="4" type="ORF">R3I93_008274</name>
</gene>
<dbReference type="GO" id="GO:0004523">
    <property type="term" value="F:RNA-DNA hybrid ribonuclease activity"/>
    <property type="evidence" value="ECO:0007669"/>
    <property type="project" value="UniProtKB-EC"/>
</dbReference>
<dbReference type="InterPro" id="IPR050951">
    <property type="entry name" value="Retrovirus_Pol_polyprotein"/>
</dbReference>
<dbReference type="Pfam" id="PF00078">
    <property type="entry name" value="RVT_1"/>
    <property type="match status" value="1"/>
</dbReference>
<evidence type="ECO:0000313" key="5">
    <source>
        <dbReference type="Proteomes" id="UP001364617"/>
    </source>
</evidence>
<dbReference type="Proteomes" id="UP001364617">
    <property type="component" value="Unassembled WGS sequence"/>
</dbReference>
<evidence type="ECO:0000256" key="2">
    <source>
        <dbReference type="ARBA" id="ARBA00012180"/>
    </source>
</evidence>
<proteinExistence type="inferred from homology"/>
<evidence type="ECO:0000259" key="3">
    <source>
        <dbReference type="Pfam" id="PF00078"/>
    </source>
</evidence>
<dbReference type="InterPro" id="IPR000477">
    <property type="entry name" value="RT_dom"/>
</dbReference>
<comment type="caution">
    <text evidence="4">The sequence shown here is derived from an EMBL/GenBank/DDBJ whole genome shotgun (WGS) entry which is preliminary data.</text>
</comment>
<dbReference type="EMBL" id="JAYKXH010000008">
    <property type="protein sequence ID" value="KAK7160572.1"/>
    <property type="molecule type" value="Genomic_DNA"/>
</dbReference>
<dbReference type="PANTHER" id="PTHR37984">
    <property type="entry name" value="PROTEIN CBG26694"/>
    <property type="match status" value="1"/>
</dbReference>
<organism evidence="4 5">
    <name type="scientific">Phoxinus phoxinus</name>
    <name type="common">Eurasian minnow</name>
    <dbReference type="NCBI Taxonomy" id="58324"/>
    <lineage>
        <taxon>Eukaryota</taxon>
        <taxon>Metazoa</taxon>
        <taxon>Chordata</taxon>
        <taxon>Craniata</taxon>
        <taxon>Vertebrata</taxon>
        <taxon>Euteleostomi</taxon>
        <taxon>Actinopterygii</taxon>
        <taxon>Neopterygii</taxon>
        <taxon>Teleostei</taxon>
        <taxon>Ostariophysi</taxon>
        <taxon>Cypriniformes</taxon>
        <taxon>Leuciscidae</taxon>
        <taxon>Phoxininae</taxon>
        <taxon>Phoxinus</taxon>
    </lineage>
</organism>
<reference evidence="4 5" key="1">
    <citation type="submission" date="2024-02" db="EMBL/GenBank/DDBJ databases">
        <title>Chromosome-level genome assembly of the Eurasian Minnow (Phoxinus phoxinus).</title>
        <authorList>
            <person name="Oriowo T.O."/>
            <person name="Martin S."/>
            <person name="Stange M."/>
            <person name="Chrysostomakis Y."/>
            <person name="Brown T."/>
            <person name="Winkler S."/>
            <person name="Kukowka S."/>
            <person name="Myers E.W."/>
            <person name="Bohne A."/>
        </authorList>
    </citation>
    <scope>NUCLEOTIDE SEQUENCE [LARGE SCALE GENOMIC DNA]</scope>
    <source>
        <strain evidence="4">ZFMK-TIS-60720</strain>
        <tissue evidence="4">Whole Organism</tissue>
    </source>
</reference>
<dbReference type="PANTHER" id="PTHR37984:SF5">
    <property type="entry name" value="PROTEIN NYNRIN-LIKE"/>
    <property type="match status" value="1"/>
</dbReference>
<keyword evidence="5" id="KW-1185">Reference proteome</keyword>
<dbReference type="Gene3D" id="3.30.70.270">
    <property type="match status" value="1"/>
</dbReference>
<comment type="similarity">
    <text evidence="1">Belongs to the beta type-B retroviral polymerase family. HERV class-II K(HML-2) pol subfamily.</text>
</comment>
<protein>
    <recommendedName>
        <fullName evidence="2">ribonuclease H</fullName>
        <ecNumber evidence="2">3.1.26.4</ecNumber>
    </recommendedName>
</protein>
<sequence length="420" mass="47823">MLEETFPSYRLGAAPLLTLRAANGLEIPYVGYALLDFEIAGIQLQGRGVVIVKDEFSTNPLIIGMNVISSCWNALFQGSSQSLSFQNPTEQQVWKRAMATCQRIDAWTTDDGFLGYVWPASRRRRWIPPQSEVIVWGRVRMGRQNRSYCGLVEPLLEPDGLAAARTVAIVKDGRIPIRLCNLQPYKVSVGRYQKLGRLYETSGVDIYGQRDLDLTLSTDGVVDIRVVEAGSPEEEVTVDGVSPLMLGSDLTDQQRQVFDALMKKWSGVFSKNEDDLGFHETVQHRIYTGTAPPVREKFRPLPPMMYKEMKLLLADDVIVYSMDFDTHLHHLERVFQRLAHYGLKLRLDKCQFLQQQVKFLGHVVDKTGISPDPGKTVAVQEWPVPTTIREIITRWPTCRQRDWERWNNAGQPNWQTLTSQ</sequence>
<dbReference type="SUPFAM" id="SSF56672">
    <property type="entry name" value="DNA/RNA polymerases"/>
    <property type="match status" value="1"/>
</dbReference>
<evidence type="ECO:0000313" key="4">
    <source>
        <dbReference type="EMBL" id="KAK7160572.1"/>
    </source>
</evidence>
<accession>A0AAN9D8X9</accession>
<feature type="domain" description="Reverse transcriptase" evidence="3">
    <location>
        <begin position="311"/>
        <end position="363"/>
    </location>
</feature>
<dbReference type="AlphaFoldDB" id="A0AAN9D8X9"/>
<dbReference type="InterPro" id="IPR043128">
    <property type="entry name" value="Rev_trsase/Diguanyl_cyclase"/>
</dbReference>
<name>A0AAN9D8X9_9TELE</name>
<dbReference type="InterPro" id="IPR043502">
    <property type="entry name" value="DNA/RNA_pol_sf"/>
</dbReference>
<evidence type="ECO:0000256" key="1">
    <source>
        <dbReference type="ARBA" id="ARBA00010879"/>
    </source>
</evidence>